<name>A0ACC2KP05_PERAE</name>
<dbReference type="EMBL" id="CM056818">
    <property type="protein sequence ID" value="KAJ8622872.1"/>
    <property type="molecule type" value="Genomic_DNA"/>
</dbReference>
<sequence length="162" mass="18437">MSPSHFTDDHRMQIMNSPRPSILKINKDSHLIHKPSPSSTSLPPSIPLPPNRKQRQPIIIYTHPPKIIHTQPQNFMALVQKLTGMQQSEDSVNENHQVLDVGDNHLDRKHCVGAPSFQFVEEHRGVGDVQPNSFIYDAPFFTAASHYRYASMMEVLKPLPEE</sequence>
<accession>A0ACC2KP05</accession>
<protein>
    <submittedName>
        <fullName evidence="1">Uncharacterized protein</fullName>
    </submittedName>
</protein>
<gene>
    <name evidence="1" type="ORF">MRB53_031401</name>
</gene>
<comment type="caution">
    <text evidence="1">The sequence shown here is derived from an EMBL/GenBank/DDBJ whole genome shotgun (WGS) entry which is preliminary data.</text>
</comment>
<reference evidence="1 2" key="1">
    <citation type="journal article" date="2022" name="Hortic Res">
        <title>A haplotype resolved chromosomal level avocado genome allows analysis of novel avocado genes.</title>
        <authorList>
            <person name="Nath O."/>
            <person name="Fletcher S.J."/>
            <person name="Hayward A."/>
            <person name="Shaw L.M."/>
            <person name="Masouleh A.K."/>
            <person name="Furtado A."/>
            <person name="Henry R.J."/>
            <person name="Mitter N."/>
        </authorList>
    </citation>
    <scope>NUCLEOTIDE SEQUENCE [LARGE SCALE GENOMIC DNA]</scope>
    <source>
        <strain evidence="2">cv. Hass</strain>
    </source>
</reference>
<evidence type="ECO:0000313" key="2">
    <source>
        <dbReference type="Proteomes" id="UP001234297"/>
    </source>
</evidence>
<dbReference type="Proteomes" id="UP001234297">
    <property type="component" value="Chromosome 10"/>
</dbReference>
<proteinExistence type="predicted"/>
<organism evidence="1 2">
    <name type="scientific">Persea americana</name>
    <name type="common">Avocado</name>
    <dbReference type="NCBI Taxonomy" id="3435"/>
    <lineage>
        <taxon>Eukaryota</taxon>
        <taxon>Viridiplantae</taxon>
        <taxon>Streptophyta</taxon>
        <taxon>Embryophyta</taxon>
        <taxon>Tracheophyta</taxon>
        <taxon>Spermatophyta</taxon>
        <taxon>Magnoliopsida</taxon>
        <taxon>Magnoliidae</taxon>
        <taxon>Laurales</taxon>
        <taxon>Lauraceae</taxon>
        <taxon>Persea</taxon>
    </lineage>
</organism>
<keyword evidence="2" id="KW-1185">Reference proteome</keyword>
<evidence type="ECO:0000313" key="1">
    <source>
        <dbReference type="EMBL" id="KAJ8622872.1"/>
    </source>
</evidence>